<dbReference type="InterPro" id="IPR005828">
    <property type="entry name" value="MFS_sugar_transport-like"/>
</dbReference>
<dbReference type="PROSITE" id="PS01152">
    <property type="entry name" value="HESB"/>
    <property type="match status" value="1"/>
</dbReference>
<dbReference type="PRINTS" id="PR00171">
    <property type="entry name" value="SUGRTRNSPORT"/>
</dbReference>
<dbReference type="SUPFAM" id="SSF89360">
    <property type="entry name" value="HesB-like domain"/>
    <property type="match status" value="1"/>
</dbReference>
<evidence type="ECO:0000256" key="2">
    <source>
        <dbReference type="ARBA" id="ARBA00006718"/>
    </source>
</evidence>
<reference evidence="13" key="1">
    <citation type="submission" date="2023-06" db="EMBL/GenBank/DDBJ databases">
        <title>Genome-scale phylogeny and comparative genomics of the fungal order Sordariales.</title>
        <authorList>
            <consortium name="Lawrence Berkeley National Laboratory"/>
            <person name="Hensen N."/>
            <person name="Bonometti L."/>
            <person name="Westerberg I."/>
            <person name="Brannstrom I.O."/>
            <person name="Guillou S."/>
            <person name="Cros-Aarteil S."/>
            <person name="Calhoun S."/>
            <person name="Haridas S."/>
            <person name="Kuo A."/>
            <person name="Mondo S."/>
            <person name="Pangilinan J."/>
            <person name="Riley R."/>
            <person name="LaButti K."/>
            <person name="Andreopoulos B."/>
            <person name="Lipzen A."/>
            <person name="Chen C."/>
            <person name="Yanf M."/>
            <person name="Daum C."/>
            <person name="Ng V."/>
            <person name="Clum A."/>
            <person name="Steindorff A."/>
            <person name="Ohm R."/>
            <person name="Martin F."/>
            <person name="Silar P."/>
            <person name="Natvig D."/>
            <person name="Lalanne C."/>
            <person name="Gautier V."/>
            <person name="Ament-velasquez S.L."/>
            <person name="Kruys A."/>
            <person name="Hutchinson M.I."/>
            <person name="Powell A.J."/>
            <person name="Barry K."/>
            <person name="Miller A.N."/>
            <person name="Grigoriev I.V."/>
            <person name="Debuchy R."/>
            <person name="Gladieux P."/>
            <person name="Thoren M.H."/>
            <person name="Johannesson H."/>
        </authorList>
    </citation>
    <scope>NUCLEOTIDE SEQUENCE</scope>
    <source>
        <strain evidence="13">SMH3187-1</strain>
    </source>
</reference>
<organism evidence="13 14">
    <name type="scientific">Schizothecium vesticola</name>
    <dbReference type="NCBI Taxonomy" id="314040"/>
    <lineage>
        <taxon>Eukaryota</taxon>
        <taxon>Fungi</taxon>
        <taxon>Dikarya</taxon>
        <taxon>Ascomycota</taxon>
        <taxon>Pezizomycotina</taxon>
        <taxon>Sordariomycetes</taxon>
        <taxon>Sordariomycetidae</taxon>
        <taxon>Sordariales</taxon>
        <taxon>Schizotheciaceae</taxon>
        <taxon>Schizothecium</taxon>
    </lineage>
</organism>
<dbReference type="InterPro" id="IPR017870">
    <property type="entry name" value="FeS_cluster_insertion_CS"/>
</dbReference>
<dbReference type="GO" id="GO:0016020">
    <property type="term" value="C:membrane"/>
    <property type="evidence" value="ECO:0007669"/>
    <property type="project" value="UniProtKB-SubCell"/>
</dbReference>
<feature type="transmembrane region" description="Helical" evidence="11">
    <location>
        <begin position="584"/>
        <end position="606"/>
    </location>
</feature>
<dbReference type="Gene3D" id="2.60.300.12">
    <property type="entry name" value="HesB-like domain"/>
    <property type="match status" value="1"/>
</dbReference>
<dbReference type="SUPFAM" id="SSF103473">
    <property type="entry name" value="MFS general substrate transporter"/>
    <property type="match status" value="1"/>
</dbReference>
<comment type="caution">
    <text evidence="13">The sequence shown here is derived from an EMBL/GenBank/DDBJ whole genome shotgun (WGS) entry which is preliminary data.</text>
</comment>
<dbReference type="PROSITE" id="PS00216">
    <property type="entry name" value="SUGAR_TRANSPORT_1"/>
    <property type="match status" value="1"/>
</dbReference>
<evidence type="ECO:0000256" key="11">
    <source>
        <dbReference type="SAM" id="Phobius"/>
    </source>
</evidence>
<proteinExistence type="inferred from homology"/>
<comment type="function">
    <text evidence="8">Involved in the assembly of mitochondrial and cytoplasmic iron-sulfur proteins. Probably involved in the binding of an intermediate of Fe/S cluster assembly.</text>
</comment>
<dbReference type="FunFam" id="2.60.300.12:FF:000001">
    <property type="entry name" value="Iron-binding protein IscA"/>
    <property type="match status" value="1"/>
</dbReference>
<dbReference type="InterPro" id="IPR020846">
    <property type="entry name" value="MFS_dom"/>
</dbReference>
<evidence type="ECO:0000256" key="1">
    <source>
        <dbReference type="ARBA" id="ARBA00004141"/>
    </source>
</evidence>
<dbReference type="PROSITE" id="PS50850">
    <property type="entry name" value="MFS"/>
    <property type="match status" value="1"/>
</dbReference>
<keyword evidence="14" id="KW-1185">Reference proteome</keyword>
<accession>A0AA40BTC3</accession>
<sequence>MSAPRLLCRRALFECLSPLARRPQRPFSTTCLRPLASFQPYPLPSQPPSPQPRNTPAPETSITQPLPRVHETRPPPNYPSTPAVPEQEAQQTLSHPQTRIEPSAAAQTPTPSSQHQAATPAPPKPRSRLRAPRKAAMQLTPAAVTQLRNLLSQPDPKLIKVGVRNRGCSGLAYHLEYVDTPGAFDETVEQDGVRVLIDSKALFSIIGSEMDWVEDKLSQRFVFRNPNIKEECGCGESFMAKSVPASVMMLSIMGSIGSLSGPPLIAAITSVCSAGFLLFGYDQGVMSGVVISPSWLEAMGHPSTLEIGTITALYDVGAVLGAIFAAFASEPLGRKRTLLLGAALVAVGGLGMGAALGRAQFMMARVVVGVGIGFTTSVTPVYQSEISAQAQRGWQVCCQLTTMLVGLLMAYCINYAYFFHPGEAQWRVPLVFQCVFAGYILVLGPLLPDTPRWLAQRFPDDPGNALQVLARLRGADEDDREVRKEMDEIMGAIAMESKAQGTWGDLFRSNGVSADKRFYLAIGIQFLQQMSGINIVTYYAPFLFRSALGMNQQDSLLLGCYTQLWYVLASFVTWYTIDRVGRRRLLVSMAFAMSLLLVGEAVATAVGTRNGAIAAVVCLFLFEACFSWGWMACVWIYPPEILPLKIRAKGSALAAAADFIGNWIVVEVTPIGIAKMGWRFYLVWAAFNLFNAVIVWLFYPETGGLMLETVDHVFTTEIDDDVALSTGLFDRYQWARVRVAARAVEKSKARERGAQDPEERGLLDDA</sequence>
<feature type="transmembrane region" description="Helical" evidence="11">
    <location>
        <begin position="307"/>
        <end position="326"/>
    </location>
</feature>
<comment type="subcellular location">
    <subcellularLocation>
        <location evidence="1">Membrane</location>
        <topology evidence="1">Multi-pass membrane protein</topology>
    </subcellularLocation>
</comment>
<dbReference type="InterPro" id="IPR000361">
    <property type="entry name" value="ATAP_core_dom"/>
</dbReference>
<keyword evidence="6 11" id="KW-1133">Transmembrane helix</keyword>
<evidence type="ECO:0000256" key="5">
    <source>
        <dbReference type="ARBA" id="ARBA00022692"/>
    </source>
</evidence>
<dbReference type="Gene3D" id="1.20.1250.20">
    <property type="entry name" value="MFS general substrate transporter like domains"/>
    <property type="match status" value="1"/>
</dbReference>
<feature type="transmembrane region" description="Helical" evidence="11">
    <location>
        <begin position="394"/>
        <end position="418"/>
    </location>
</feature>
<dbReference type="NCBIfam" id="TIGR00049">
    <property type="entry name" value="iron-sulfur cluster assembly accessory protein"/>
    <property type="match status" value="1"/>
</dbReference>
<feature type="transmembrane region" description="Helical" evidence="11">
    <location>
        <begin position="430"/>
        <end position="447"/>
    </location>
</feature>
<feature type="compositionally biased region" description="Polar residues" evidence="10">
    <location>
        <begin position="88"/>
        <end position="97"/>
    </location>
</feature>
<protein>
    <recommendedName>
        <fullName evidence="9">Iron-sulfur assembly protein 1</fullName>
    </recommendedName>
</protein>
<keyword evidence="7 11" id="KW-0472">Membrane</keyword>
<feature type="compositionally biased region" description="Pro residues" evidence="10">
    <location>
        <begin position="41"/>
        <end position="55"/>
    </location>
</feature>
<evidence type="ECO:0000256" key="4">
    <source>
        <dbReference type="ARBA" id="ARBA00022448"/>
    </source>
</evidence>
<feature type="transmembrane region" description="Helical" evidence="11">
    <location>
        <begin position="680"/>
        <end position="699"/>
    </location>
</feature>
<feature type="region of interest" description="Disordered" evidence="10">
    <location>
        <begin position="38"/>
        <end position="137"/>
    </location>
</feature>
<dbReference type="InterPro" id="IPR036259">
    <property type="entry name" value="MFS_trans_sf"/>
</dbReference>
<dbReference type="GO" id="GO:0016226">
    <property type="term" value="P:iron-sulfur cluster assembly"/>
    <property type="evidence" value="ECO:0007669"/>
    <property type="project" value="InterPro"/>
</dbReference>
<feature type="transmembrane region" description="Helical" evidence="11">
    <location>
        <begin position="518"/>
        <end position="544"/>
    </location>
</feature>
<feature type="transmembrane region" description="Helical" evidence="11">
    <location>
        <begin position="362"/>
        <end position="382"/>
    </location>
</feature>
<dbReference type="GO" id="GO:0005351">
    <property type="term" value="F:carbohydrate:proton symporter activity"/>
    <property type="evidence" value="ECO:0007669"/>
    <property type="project" value="TreeGrafter"/>
</dbReference>
<dbReference type="AlphaFoldDB" id="A0AA40BTC3"/>
<evidence type="ECO:0000256" key="6">
    <source>
        <dbReference type="ARBA" id="ARBA00022989"/>
    </source>
</evidence>
<dbReference type="InterPro" id="IPR035903">
    <property type="entry name" value="HesB-like_dom_sf"/>
</dbReference>
<feature type="transmembrane region" description="Helical" evidence="11">
    <location>
        <begin position="556"/>
        <end position="577"/>
    </location>
</feature>
<dbReference type="InterPro" id="IPR016092">
    <property type="entry name" value="ATAP"/>
</dbReference>
<evidence type="ECO:0000256" key="7">
    <source>
        <dbReference type="ARBA" id="ARBA00023136"/>
    </source>
</evidence>
<evidence type="ECO:0000259" key="12">
    <source>
        <dbReference type="PROSITE" id="PS50850"/>
    </source>
</evidence>
<feature type="transmembrane region" description="Helical" evidence="11">
    <location>
        <begin position="612"/>
        <end position="637"/>
    </location>
</feature>
<feature type="domain" description="Major facilitator superfamily (MFS) profile" evidence="12">
    <location>
        <begin position="268"/>
        <end position="703"/>
    </location>
</feature>
<dbReference type="InterPro" id="IPR003663">
    <property type="entry name" value="Sugar/inositol_transpt"/>
</dbReference>
<feature type="region of interest" description="Disordered" evidence="10">
    <location>
        <begin position="746"/>
        <end position="766"/>
    </location>
</feature>
<dbReference type="GO" id="GO:0051536">
    <property type="term" value="F:iron-sulfur cluster binding"/>
    <property type="evidence" value="ECO:0007669"/>
    <property type="project" value="InterPro"/>
</dbReference>
<keyword evidence="4" id="KW-0813">Transport</keyword>
<evidence type="ECO:0000256" key="10">
    <source>
        <dbReference type="SAM" id="MobiDB-lite"/>
    </source>
</evidence>
<feature type="transmembrane region" description="Helical" evidence="11">
    <location>
        <begin position="338"/>
        <end position="356"/>
    </location>
</feature>
<dbReference type="PANTHER" id="PTHR48022:SF28">
    <property type="entry name" value="MAJOR FACILITATOR SUPERFAMILY (MFS) PROFILE DOMAIN-CONTAINING PROTEIN-RELATED"/>
    <property type="match status" value="1"/>
</dbReference>
<dbReference type="Proteomes" id="UP001172155">
    <property type="component" value="Unassembled WGS sequence"/>
</dbReference>
<dbReference type="InterPro" id="IPR050360">
    <property type="entry name" value="MFS_Sugar_Transporters"/>
</dbReference>
<dbReference type="FunFam" id="1.20.1250.20:FF:000134">
    <property type="entry name" value="MFS sugar transporter protein"/>
    <property type="match status" value="1"/>
</dbReference>
<feature type="transmembrane region" description="Helical" evidence="11">
    <location>
        <begin position="256"/>
        <end position="279"/>
    </location>
</feature>
<dbReference type="Pfam" id="PF01521">
    <property type="entry name" value="Fe-S_biosyn"/>
    <property type="match status" value="1"/>
</dbReference>
<gene>
    <name evidence="13" type="ORF">B0T18DRAFT_470435</name>
</gene>
<dbReference type="NCBIfam" id="TIGR00879">
    <property type="entry name" value="SP"/>
    <property type="match status" value="1"/>
</dbReference>
<evidence type="ECO:0000256" key="8">
    <source>
        <dbReference type="ARBA" id="ARBA00054873"/>
    </source>
</evidence>
<dbReference type="EMBL" id="JAUKUD010000006">
    <property type="protein sequence ID" value="KAK0740003.1"/>
    <property type="molecule type" value="Genomic_DNA"/>
</dbReference>
<evidence type="ECO:0000256" key="9">
    <source>
        <dbReference type="ARBA" id="ARBA00071673"/>
    </source>
</evidence>
<dbReference type="InterPro" id="IPR005829">
    <property type="entry name" value="Sugar_transporter_CS"/>
</dbReference>
<evidence type="ECO:0000256" key="3">
    <source>
        <dbReference type="ARBA" id="ARBA00010992"/>
    </source>
</evidence>
<comment type="similarity">
    <text evidence="3">Belongs to the major facilitator superfamily. Sugar transporter (TC 2.A.1.1) family.</text>
</comment>
<evidence type="ECO:0000313" key="13">
    <source>
        <dbReference type="EMBL" id="KAK0740003.1"/>
    </source>
</evidence>
<feature type="compositionally biased region" description="Polar residues" evidence="10">
    <location>
        <begin position="105"/>
        <end position="117"/>
    </location>
</feature>
<keyword evidence="5 11" id="KW-0812">Transmembrane</keyword>
<evidence type="ECO:0000313" key="14">
    <source>
        <dbReference type="Proteomes" id="UP001172155"/>
    </source>
</evidence>
<comment type="similarity">
    <text evidence="2">Belongs to the HesB/IscA family.</text>
</comment>
<dbReference type="Pfam" id="PF00083">
    <property type="entry name" value="Sugar_tr"/>
    <property type="match status" value="1"/>
</dbReference>
<name>A0AA40BTC3_9PEZI</name>
<dbReference type="PROSITE" id="PS00217">
    <property type="entry name" value="SUGAR_TRANSPORT_2"/>
    <property type="match status" value="1"/>
</dbReference>
<dbReference type="PANTHER" id="PTHR48022">
    <property type="entry name" value="PLASTIDIC GLUCOSE TRANSPORTER 4"/>
    <property type="match status" value="1"/>
</dbReference>